<protein>
    <submittedName>
        <fullName evidence="1">Major capsid protein</fullName>
    </submittedName>
</protein>
<reference evidence="1" key="1">
    <citation type="journal article" date="2021" name="Proc. Natl. Acad. Sci. U.S.A.">
        <title>A Catalog of Tens of Thousands of Viruses from Human Metagenomes Reveals Hidden Associations with Chronic Diseases.</title>
        <authorList>
            <person name="Tisza M.J."/>
            <person name="Buck C.B."/>
        </authorList>
    </citation>
    <scope>NUCLEOTIDE SEQUENCE</scope>
    <source>
        <strain evidence="1">CtFgp7</strain>
    </source>
</reference>
<dbReference type="EMBL" id="BK032669">
    <property type="protein sequence ID" value="DAF54004.1"/>
    <property type="molecule type" value="Genomic_DNA"/>
</dbReference>
<accession>A0A8S5SSJ2</accession>
<proteinExistence type="predicted"/>
<dbReference type="InterPro" id="IPR045565">
    <property type="entry name" value="Phage_capsid_2"/>
</dbReference>
<name>A0A8S5SSJ2_9CAUD</name>
<sequence length="296" mass="32718">MSVEITTAMVDQYSGNVQMLVQQKGSKLRDFVTQEKVKGKEAFFDQIGSVAAVKKTTRHDDTPRMDTPHKRRRVSLTTYRWADLIDNDDKVRMLIDPTSEYAQAAAWAMGRGIDEEIVDAALGTAYTGEKGTDAVNLPAGQIVDSAGSSGFTFDKLREVKRVFDANDVPSEGRYIVMTAYQLDNLLGETKVTSADYASAKALVRGEISEFMGFRFIQLNGKRADGTLILPEASNGVRACLAFQKEGIKLGIGENPFGKITERDDKCFATQVYYEMTIGATRMQEEMVVQVNCKESA</sequence>
<dbReference type="Pfam" id="PF19821">
    <property type="entry name" value="Phage_capsid_2"/>
    <property type="match status" value="1"/>
</dbReference>
<evidence type="ECO:0000313" key="1">
    <source>
        <dbReference type="EMBL" id="DAF54004.1"/>
    </source>
</evidence>
<organism evidence="1">
    <name type="scientific">Siphoviridae sp. ctFgp7</name>
    <dbReference type="NCBI Taxonomy" id="2827821"/>
    <lineage>
        <taxon>Viruses</taxon>
        <taxon>Duplodnaviria</taxon>
        <taxon>Heunggongvirae</taxon>
        <taxon>Uroviricota</taxon>
        <taxon>Caudoviricetes</taxon>
    </lineage>
</organism>